<dbReference type="SUPFAM" id="SSF161098">
    <property type="entry name" value="MetI-like"/>
    <property type="match status" value="1"/>
</dbReference>
<dbReference type="RefSeq" id="WP_110377045.1">
    <property type="nucleotide sequence ID" value="NZ_JAHBRY010000001.1"/>
</dbReference>
<comment type="caution">
    <text evidence="9">The sequence shown here is derived from an EMBL/GenBank/DDBJ whole genome shotgun (WGS) entry which is preliminary data.</text>
</comment>
<dbReference type="PANTHER" id="PTHR30043">
    <property type="entry name" value="PHOSPHONATES TRANSPORT SYSTEM PERMEASE PROTEIN"/>
    <property type="match status" value="1"/>
</dbReference>
<feature type="transmembrane region" description="Helical" evidence="7">
    <location>
        <begin position="206"/>
        <end position="226"/>
    </location>
</feature>
<dbReference type="PANTHER" id="PTHR30043:SF1">
    <property type="entry name" value="ABC TRANSPORT SYSTEM PERMEASE PROTEIN P69"/>
    <property type="match status" value="1"/>
</dbReference>
<dbReference type="InterPro" id="IPR005769">
    <property type="entry name" value="PhnE/PtxC"/>
</dbReference>
<dbReference type="Pfam" id="PF00528">
    <property type="entry name" value="BPD_transp_1"/>
    <property type="match status" value="1"/>
</dbReference>
<dbReference type="InterPro" id="IPR035906">
    <property type="entry name" value="MetI-like_sf"/>
</dbReference>
<dbReference type="AlphaFoldDB" id="A0A2V3TZL5"/>
<organism evidence="9 10">
    <name type="scientific">Chelatococcus asaccharovorans</name>
    <dbReference type="NCBI Taxonomy" id="28210"/>
    <lineage>
        <taxon>Bacteria</taxon>
        <taxon>Pseudomonadati</taxon>
        <taxon>Pseudomonadota</taxon>
        <taxon>Alphaproteobacteria</taxon>
        <taxon>Hyphomicrobiales</taxon>
        <taxon>Chelatococcaceae</taxon>
        <taxon>Chelatococcus</taxon>
    </lineage>
</organism>
<feature type="transmembrane region" description="Helical" evidence="7">
    <location>
        <begin position="257"/>
        <end position="276"/>
    </location>
</feature>
<dbReference type="Gene3D" id="1.10.3720.10">
    <property type="entry name" value="MetI-like"/>
    <property type="match status" value="1"/>
</dbReference>
<evidence type="ECO:0000256" key="3">
    <source>
        <dbReference type="ARBA" id="ARBA00022475"/>
    </source>
</evidence>
<dbReference type="EMBL" id="QJJK01000011">
    <property type="protein sequence ID" value="PXW54577.1"/>
    <property type="molecule type" value="Genomic_DNA"/>
</dbReference>
<dbReference type="GO" id="GO:0015416">
    <property type="term" value="F:ABC-type phosphonate transporter activity"/>
    <property type="evidence" value="ECO:0007669"/>
    <property type="project" value="InterPro"/>
</dbReference>
<keyword evidence="2 7" id="KW-0813">Transport</keyword>
<proteinExistence type="inferred from homology"/>
<evidence type="ECO:0000256" key="4">
    <source>
        <dbReference type="ARBA" id="ARBA00022692"/>
    </source>
</evidence>
<dbReference type="NCBIfam" id="TIGR01097">
    <property type="entry name" value="PhnE"/>
    <property type="match status" value="1"/>
</dbReference>
<comment type="similarity">
    <text evidence="7">Belongs to the binding-protein-dependent transport system permease family.</text>
</comment>
<gene>
    <name evidence="9" type="ORF">C7450_111108</name>
</gene>
<evidence type="ECO:0000256" key="7">
    <source>
        <dbReference type="RuleBase" id="RU363032"/>
    </source>
</evidence>
<evidence type="ECO:0000259" key="8">
    <source>
        <dbReference type="PROSITE" id="PS50928"/>
    </source>
</evidence>
<sequence length="292" mass="31555">MTTSVPTLPPAHSRALALRYEREIGARRSRVLLGLAVFIAAMATAGWMTEVNLGKLFQNIGAFGSYIVRLAHLANGEPVWTDLGEWFWGLRKWTVLLGETLLIAYLGTALGAVCAFILSFPAAFNLTPSPSIRFAARRFMEFCRSVPEIVFALVFVIAFGLGPIPGVLALAIHGTGALGKLFSEIVENIDMAPVEGIRATGAGRVALIRFAVLPQVLSGFVSYTLLRFEINVRSAAVMGFVGAGGIGQDLLEAIRKFYYSDVSAILILIIVTVMLIDMVTERIRHALTGMPA</sequence>
<keyword evidence="3" id="KW-1003">Cell membrane</keyword>
<protein>
    <submittedName>
        <fullName evidence="9">Phosphonate transport system permease protein</fullName>
    </submittedName>
</protein>
<feature type="transmembrane region" description="Helical" evidence="7">
    <location>
        <begin position="31"/>
        <end position="49"/>
    </location>
</feature>
<feature type="transmembrane region" description="Helical" evidence="7">
    <location>
        <begin position="149"/>
        <end position="172"/>
    </location>
</feature>
<dbReference type="GO" id="GO:0005886">
    <property type="term" value="C:plasma membrane"/>
    <property type="evidence" value="ECO:0007669"/>
    <property type="project" value="UniProtKB-SubCell"/>
</dbReference>
<evidence type="ECO:0000256" key="5">
    <source>
        <dbReference type="ARBA" id="ARBA00022989"/>
    </source>
</evidence>
<feature type="domain" description="ABC transmembrane type-1" evidence="8">
    <location>
        <begin position="97"/>
        <end position="280"/>
    </location>
</feature>
<keyword evidence="5 7" id="KW-1133">Transmembrane helix</keyword>
<evidence type="ECO:0000256" key="6">
    <source>
        <dbReference type="ARBA" id="ARBA00023136"/>
    </source>
</evidence>
<dbReference type="CDD" id="cd06261">
    <property type="entry name" value="TM_PBP2"/>
    <property type="match status" value="1"/>
</dbReference>
<keyword evidence="6 7" id="KW-0472">Membrane</keyword>
<comment type="subcellular location">
    <subcellularLocation>
        <location evidence="1 7">Cell membrane</location>
        <topology evidence="1 7">Multi-pass membrane protein</topology>
    </subcellularLocation>
</comment>
<name>A0A2V3TZL5_9HYPH</name>
<dbReference type="PROSITE" id="PS50928">
    <property type="entry name" value="ABC_TM1"/>
    <property type="match status" value="1"/>
</dbReference>
<evidence type="ECO:0000256" key="1">
    <source>
        <dbReference type="ARBA" id="ARBA00004651"/>
    </source>
</evidence>
<reference evidence="9 10" key="1">
    <citation type="submission" date="2018-05" db="EMBL/GenBank/DDBJ databases">
        <title>Genomic Encyclopedia of Type Strains, Phase IV (KMG-IV): sequencing the most valuable type-strain genomes for metagenomic binning, comparative biology and taxonomic classification.</title>
        <authorList>
            <person name="Goeker M."/>
        </authorList>
    </citation>
    <scope>NUCLEOTIDE SEQUENCE [LARGE SCALE GENOMIC DNA]</scope>
    <source>
        <strain evidence="9 10">DSM 6462</strain>
    </source>
</reference>
<dbReference type="Proteomes" id="UP000248021">
    <property type="component" value="Unassembled WGS sequence"/>
</dbReference>
<accession>A0A2V3TZL5</accession>
<dbReference type="OrthoDB" id="9808005at2"/>
<keyword evidence="10" id="KW-1185">Reference proteome</keyword>
<feature type="transmembrane region" description="Helical" evidence="7">
    <location>
        <begin position="102"/>
        <end position="128"/>
    </location>
</feature>
<keyword evidence="4 7" id="KW-0812">Transmembrane</keyword>
<evidence type="ECO:0000313" key="10">
    <source>
        <dbReference type="Proteomes" id="UP000248021"/>
    </source>
</evidence>
<evidence type="ECO:0000256" key="2">
    <source>
        <dbReference type="ARBA" id="ARBA00022448"/>
    </source>
</evidence>
<dbReference type="InterPro" id="IPR000515">
    <property type="entry name" value="MetI-like"/>
</dbReference>
<evidence type="ECO:0000313" key="9">
    <source>
        <dbReference type="EMBL" id="PXW54577.1"/>
    </source>
</evidence>